<evidence type="ECO:0000313" key="3">
    <source>
        <dbReference type="Proteomes" id="UP000256869"/>
    </source>
</evidence>
<dbReference type="EMBL" id="QRDY01000011">
    <property type="protein sequence ID" value="RED57165.1"/>
    <property type="molecule type" value="Genomic_DNA"/>
</dbReference>
<dbReference type="AlphaFoldDB" id="A0A3D9I692"/>
<dbReference type="InterPro" id="IPR024978">
    <property type="entry name" value="Homeodomain_phBC6A51-type"/>
</dbReference>
<protein>
    <submittedName>
        <fullName evidence="2">Putative insertion element HTH domain-containing protein</fullName>
    </submittedName>
</protein>
<dbReference type="OrthoDB" id="2661800at2"/>
<accession>A0A3D9I692</accession>
<feature type="domain" description="Homeodomain phBC6A51-type" evidence="1">
    <location>
        <begin position="7"/>
        <end position="135"/>
    </location>
</feature>
<sequence>MSRIKERLESKLTVQQRKAAALLVANEWGELTEDGKKKTQAELAEVVGVTRGTLYTWRQDDDFIAYVNLLTDRDLNAMRTVANAQLMSLIKGDKTNGIASVKALEMFYKRHGLLTDRQVVETVTDGGAYESDEDIEKGIAEVDAILAEG</sequence>
<evidence type="ECO:0000313" key="2">
    <source>
        <dbReference type="EMBL" id="RED57165.1"/>
    </source>
</evidence>
<dbReference type="Pfam" id="PF13022">
    <property type="entry name" value="HTH_Tnp_1_2"/>
    <property type="match status" value="1"/>
</dbReference>
<dbReference type="RefSeq" id="WP_115994066.1">
    <property type="nucleotide sequence ID" value="NZ_QRDY01000011.1"/>
</dbReference>
<dbReference type="Proteomes" id="UP000256869">
    <property type="component" value="Unassembled WGS sequence"/>
</dbReference>
<dbReference type="SUPFAM" id="SSF46689">
    <property type="entry name" value="Homeodomain-like"/>
    <property type="match status" value="1"/>
</dbReference>
<keyword evidence="3" id="KW-1185">Reference proteome</keyword>
<reference evidence="2 3" key="1">
    <citation type="submission" date="2018-07" db="EMBL/GenBank/DDBJ databases">
        <title>Genomic Encyclopedia of Type Strains, Phase III (KMG-III): the genomes of soil and plant-associated and newly described type strains.</title>
        <authorList>
            <person name="Whitman W."/>
        </authorList>
    </citation>
    <scope>NUCLEOTIDE SEQUENCE [LARGE SCALE GENOMIC DNA]</scope>
    <source>
        <strain evidence="2 3">CECT 8236</strain>
    </source>
</reference>
<name>A0A3D9I692_9BACL</name>
<organism evidence="2 3">
    <name type="scientific">Cohnella lupini</name>
    <dbReference type="NCBI Taxonomy" id="1294267"/>
    <lineage>
        <taxon>Bacteria</taxon>
        <taxon>Bacillati</taxon>
        <taxon>Bacillota</taxon>
        <taxon>Bacilli</taxon>
        <taxon>Bacillales</taxon>
        <taxon>Paenibacillaceae</taxon>
        <taxon>Cohnella</taxon>
    </lineage>
</organism>
<dbReference type="Gene3D" id="1.10.10.60">
    <property type="entry name" value="Homeodomain-like"/>
    <property type="match status" value="1"/>
</dbReference>
<comment type="caution">
    <text evidence="2">The sequence shown here is derived from an EMBL/GenBank/DDBJ whole genome shotgun (WGS) entry which is preliminary data.</text>
</comment>
<dbReference type="InterPro" id="IPR009057">
    <property type="entry name" value="Homeodomain-like_sf"/>
</dbReference>
<proteinExistence type="predicted"/>
<gene>
    <name evidence="2" type="ORF">DFP95_11179</name>
</gene>
<evidence type="ECO:0000259" key="1">
    <source>
        <dbReference type="Pfam" id="PF13022"/>
    </source>
</evidence>